<keyword evidence="1" id="KW-0472">Membrane</keyword>
<dbReference type="GO" id="GO:0016746">
    <property type="term" value="F:acyltransferase activity"/>
    <property type="evidence" value="ECO:0007669"/>
    <property type="project" value="UniProtKB-KW"/>
</dbReference>
<evidence type="ECO:0000259" key="2">
    <source>
        <dbReference type="SMART" id="SM00563"/>
    </source>
</evidence>
<keyword evidence="1" id="KW-1133">Transmembrane helix</keyword>
<evidence type="ECO:0000256" key="1">
    <source>
        <dbReference type="SAM" id="Phobius"/>
    </source>
</evidence>
<evidence type="ECO:0000313" key="3">
    <source>
        <dbReference type="EMBL" id="UXP32553.1"/>
    </source>
</evidence>
<evidence type="ECO:0000313" key="4">
    <source>
        <dbReference type="Proteomes" id="UP001065174"/>
    </source>
</evidence>
<sequence length="443" mass="51581">MIYRLLREIVRIAIHAFYRDVVITKPFNIPHKGPLIIMSNHPNTLMDPLLLAILFKQKIGFLANASIFVNGIVSKVFEYFHVIPVYREQDISAGQSLNNEESFRACYDFLGHKNTLTIFPEGTSIHELKLRKIKTGGARIAFGTEQHHDFQLGTKILPVGLFYNNPTQFRSKVYVNFGEVISVADYQSQYQSDEIETVKTLTSDIRSSLEQLTLHTDHPEHETLFFQIKRIYKNQLKREFSSESDFKINQEIVAAINYFNLYHPDRYEELKEKINAVDEVFNELKAKDKGKQGVLRQVISQLGKAIYLLLGFPIFLYGVIHNFIPIQLPAYLSKKISSEKEYHASISLVLGILLFPICYLGWIWLAYMQLGLTWFQCILYLVSLPLSCMYALPYYRFAKRTWRYVRILLGKNKREQMAHLNQLSTDIRQELDNATQLYLNRTK</sequence>
<gene>
    <name evidence="3" type="ORF">N6H18_00995</name>
</gene>
<feature type="domain" description="Phospholipid/glycerol acyltransferase" evidence="2">
    <location>
        <begin position="35"/>
        <end position="164"/>
    </location>
</feature>
<dbReference type="InterPro" id="IPR002123">
    <property type="entry name" value="Plipid/glycerol_acylTrfase"/>
</dbReference>
<protein>
    <submittedName>
        <fullName evidence="3">1-acyl-sn-glycerol-3-phosphate acyltransferase</fullName>
    </submittedName>
</protein>
<dbReference type="Proteomes" id="UP001065174">
    <property type="component" value="Chromosome"/>
</dbReference>
<keyword evidence="4" id="KW-1185">Reference proteome</keyword>
<dbReference type="RefSeq" id="WP_262309988.1">
    <property type="nucleotide sequence ID" value="NZ_CP106679.1"/>
</dbReference>
<accession>A0ABY6CPV7</accession>
<feature type="transmembrane region" description="Helical" evidence="1">
    <location>
        <begin position="305"/>
        <end position="324"/>
    </location>
</feature>
<feature type="transmembrane region" description="Helical" evidence="1">
    <location>
        <begin position="345"/>
        <end position="367"/>
    </location>
</feature>
<dbReference type="EMBL" id="CP106679">
    <property type="protein sequence ID" value="UXP32553.1"/>
    <property type="molecule type" value="Genomic_DNA"/>
</dbReference>
<dbReference type="InterPro" id="IPR052744">
    <property type="entry name" value="GPAT/DAPAT"/>
</dbReference>
<dbReference type="SMART" id="SM00563">
    <property type="entry name" value="PlsC"/>
    <property type="match status" value="1"/>
</dbReference>
<keyword evidence="3" id="KW-0808">Transferase</keyword>
<keyword evidence="3" id="KW-0012">Acyltransferase</keyword>
<feature type="transmembrane region" description="Helical" evidence="1">
    <location>
        <begin position="373"/>
        <end position="395"/>
    </location>
</feature>
<dbReference type="PANTHER" id="PTHR31605">
    <property type="entry name" value="GLYCEROL-3-PHOSPHATE O-ACYLTRANSFERASE 1"/>
    <property type="match status" value="1"/>
</dbReference>
<reference evidence="3" key="1">
    <citation type="submission" date="2022-09" db="EMBL/GenBank/DDBJ databases">
        <title>Comparative genomics and taxonomic characterization of three novel marine species of genus Reichenbachiella exhibiting antioxidant and polysaccharide degradation activities.</title>
        <authorList>
            <person name="Muhammad N."/>
            <person name="Lee Y.-J."/>
            <person name="Ko J."/>
            <person name="Kim S.-G."/>
        </authorList>
    </citation>
    <scope>NUCLEOTIDE SEQUENCE</scope>
    <source>
        <strain evidence="3">BKB1-1</strain>
    </source>
</reference>
<dbReference type="SUPFAM" id="SSF69593">
    <property type="entry name" value="Glycerol-3-phosphate (1)-acyltransferase"/>
    <property type="match status" value="1"/>
</dbReference>
<name>A0ABY6CPV7_9BACT</name>
<organism evidence="3 4">
    <name type="scientific">Reichenbachiella agarivorans</name>
    <dbReference type="NCBI Taxonomy" id="2979464"/>
    <lineage>
        <taxon>Bacteria</taxon>
        <taxon>Pseudomonadati</taxon>
        <taxon>Bacteroidota</taxon>
        <taxon>Cytophagia</taxon>
        <taxon>Cytophagales</taxon>
        <taxon>Reichenbachiellaceae</taxon>
        <taxon>Reichenbachiella</taxon>
    </lineage>
</organism>
<dbReference type="PANTHER" id="PTHR31605:SF0">
    <property type="entry name" value="GLYCEROL-3-PHOSPHATE O-ACYLTRANSFERASE 1"/>
    <property type="match status" value="1"/>
</dbReference>
<proteinExistence type="predicted"/>
<keyword evidence="1" id="KW-0812">Transmembrane</keyword>
<dbReference type="Pfam" id="PF01553">
    <property type="entry name" value="Acyltransferase"/>
    <property type="match status" value="1"/>
</dbReference>